<keyword evidence="3 5" id="KW-0687">Ribonucleoprotein</keyword>
<dbReference type="EMBL" id="LMCB01000001">
    <property type="protein sequence ID" value="KZL22055.1"/>
    <property type="molecule type" value="Genomic_DNA"/>
</dbReference>
<dbReference type="PANTHER" id="PTHR33343">
    <property type="entry name" value="54S RIBOSOMAL PROTEIN BL35M"/>
    <property type="match status" value="1"/>
</dbReference>
<evidence type="ECO:0000256" key="2">
    <source>
        <dbReference type="ARBA" id="ARBA00022980"/>
    </source>
</evidence>
<protein>
    <recommendedName>
        <fullName evidence="4 5">Large ribosomal subunit protein bL35</fullName>
    </recommendedName>
</protein>
<name>A0A166B9X6_9HYPH</name>
<dbReference type="InterPro" id="IPR018265">
    <property type="entry name" value="Ribosomal_bL35_CS"/>
</dbReference>
<dbReference type="NCBIfam" id="TIGR00001">
    <property type="entry name" value="rpmI_bact"/>
    <property type="match status" value="1"/>
</dbReference>
<dbReference type="SUPFAM" id="SSF143034">
    <property type="entry name" value="L35p-like"/>
    <property type="match status" value="1"/>
</dbReference>
<dbReference type="GO" id="GO:0003735">
    <property type="term" value="F:structural constituent of ribosome"/>
    <property type="evidence" value="ECO:0007669"/>
    <property type="project" value="InterPro"/>
</dbReference>
<proteinExistence type="inferred from homology"/>
<keyword evidence="8" id="KW-1185">Reference proteome</keyword>
<dbReference type="PRINTS" id="PR00064">
    <property type="entry name" value="RIBOSOMALL35"/>
</dbReference>
<organism evidence="7 8">
    <name type="scientific">Pseudovibrio axinellae</name>
    <dbReference type="NCBI Taxonomy" id="989403"/>
    <lineage>
        <taxon>Bacteria</taxon>
        <taxon>Pseudomonadati</taxon>
        <taxon>Pseudomonadota</taxon>
        <taxon>Alphaproteobacteria</taxon>
        <taxon>Hyphomicrobiales</taxon>
        <taxon>Stappiaceae</taxon>
        <taxon>Pseudovibrio</taxon>
    </lineage>
</organism>
<evidence type="ECO:0000256" key="3">
    <source>
        <dbReference type="ARBA" id="ARBA00023274"/>
    </source>
</evidence>
<evidence type="ECO:0000256" key="4">
    <source>
        <dbReference type="ARBA" id="ARBA00071664"/>
    </source>
</evidence>
<dbReference type="FunFam" id="4.10.410.60:FF:000001">
    <property type="entry name" value="50S ribosomal protein L35"/>
    <property type="match status" value="1"/>
</dbReference>
<dbReference type="GO" id="GO:0006412">
    <property type="term" value="P:translation"/>
    <property type="evidence" value="ECO:0007669"/>
    <property type="project" value="UniProtKB-UniRule"/>
</dbReference>
<dbReference type="InterPro" id="IPR037229">
    <property type="entry name" value="Ribosomal_bL35_sf"/>
</dbReference>
<dbReference type="PROSITE" id="PS00936">
    <property type="entry name" value="RIBOSOMAL_L35"/>
    <property type="match status" value="1"/>
</dbReference>
<dbReference type="Pfam" id="PF01632">
    <property type="entry name" value="Ribosomal_L35p"/>
    <property type="match status" value="1"/>
</dbReference>
<evidence type="ECO:0000313" key="7">
    <source>
        <dbReference type="EMBL" id="KZL22055.1"/>
    </source>
</evidence>
<keyword evidence="2 5" id="KW-0689">Ribosomal protein</keyword>
<dbReference type="HAMAP" id="MF_00514">
    <property type="entry name" value="Ribosomal_bL35"/>
    <property type="match status" value="1"/>
</dbReference>
<dbReference type="Proteomes" id="UP000076577">
    <property type="component" value="Unassembled WGS sequence"/>
</dbReference>
<evidence type="ECO:0000256" key="1">
    <source>
        <dbReference type="ARBA" id="ARBA00006598"/>
    </source>
</evidence>
<dbReference type="STRING" id="989403.SAMN05421798_103120"/>
<comment type="caution">
    <text evidence="7">The sequence shown here is derived from an EMBL/GenBank/DDBJ whole genome shotgun (WGS) entry which is preliminary data.</text>
</comment>
<sequence length="90" mass="10397">MPWRLLMHPLQIFDRFTDHHKKGRKMPKLKTKSGAKKRFKLTATGKVKCGQAGKRHGMIKRTTKFIRNARGTTTLCDADARIVKKYLPYG</sequence>
<dbReference type="PANTHER" id="PTHR33343:SF1">
    <property type="entry name" value="LARGE RIBOSOMAL SUBUNIT PROTEIN BL35M"/>
    <property type="match status" value="1"/>
</dbReference>
<evidence type="ECO:0000256" key="5">
    <source>
        <dbReference type="HAMAP-Rule" id="MF_00514"/>
    </source>
</evidence>
<gene>
    <name evidence="5 7" type="primary">rpmI</name>
    <name evidence="7" type="ORF">PsAD2_00080</name>
</gene>
<reference evidence="7 8" key="1">
    <citation type="journal article" date="2016" name="Front. Microbiol.">
        <title>Comparative Genomic Analysis Reveals a Diverse Repertoire of Genes Involved in Prokaryote-Eukaryote Interactions within the Pseudovibrio Genus.</title>
        <authorList>
            <person name="Romano S."/>
            <person name="Fernandez-Guerra A."/>
            <person name="Reen F.J."/>
            <person name="Glockner F.O."/>
            <person name="Crowley S.P."/>
            <person name="O'Sullivan O."/>
            <person name="Cotter P.D."/>
            <person name="Adams C."/>
            <person name="Dobson A.D."/>
            <person name="O'Gara F."/>
        </authorList>
    </citation>
    <scope>NUCLEOTIDE SEQUENCE [LARGE SCALE GENOMIC DNA]</scope>
    <source>
        <strain evidence="7 8">Ad2</strain>
    </source>
</reference>
<dbReference type="PATRIC" id="fig|989403.3.peg.83"/>
<dbReference type="GO" id="GO:0022625">
    <property type="term" value="C:cytosolic large ribosomal subunit"/>
    <property type="evidence" value="ECO:0007669"/>
    <property type="project" value="TreeGrafter"/>
</dbReference>
<evidence type="ECO:0000256" key="6">
    <source>
        <dbReference type="RuleBase" id="RU000568"/>
    </source>
</evidence>
<accession>A0A166B9X6</accession>
<dbReference type="InterPro" id="IPR001706">
    <property type="entry name" value="Ribosomal_bL35"/>
</dbReference>
<dbReference type="InterPro" id="IPR021137">
    <property type="entry name" value="Ribosomal_bL35-like"/>
</dbReference>
<dbReference type="AlphaFoldDB" id="A0A166B9X6"/>
<evidence type="ECO:0000313" key="8">
    <source>
        <dbReference type="Proteomes" id="UP000076577"/>
    </source>
</evidence>
<comment type="similarity">
    <text evidence="1 5 6">Belongs to the bacterial ribosomal protein bL35 family.</text>
</comment>
<dbReference type="Gene3D" id="4.10.410.60">
    <property type="match status" value="1"/>
</dbReference>